<feature type="chain" id="PRO_5025407439" description="NTR domain-containing protein" evidence="19">
    <location>
        <begin position="33"/>
        <end position="2112"/>
    </location>
</feature>
<dbReference type="SMART" id="SM01419">
    <property type="entry name" value="Thiol-ester_cl"/>
    <property type="match status" value="1"/>
</dbReference>
<dbReference type="CDD" id="cd02896">
    <property type="entry name" value="complement_C3_C4_C5"/>
    <property type="match status" value="1"/>
</dbReference>
<dbReference type="Pfam" id="PF07678">
    <property type="entry name" value="TED_complement"/>
    <property type="match status" value="1"/>
</dbReference>
<dbReference type="InterPro" id="IPR008993">
    <property type="entry name" value="TIMP-like_OB-fold"/>
</dbReference>
<dbReference type="Gene3D" id="2.60.40.690">
    <property type="entry name" value="Alpha-macroglobulin, receptor-binding domain"/>
    <property type="match status" value="1"/>
</dbReference>
<keyword evidence="4" id="KW-0399">Innate immunity</keyword>
<feature type="transmembrane region" description="Helical" evidence="18">
    <location>
        <begin position="341"/>
        <end position="365"/>
    </location>
</feature>
<dbReference type="Pfam" id="PF07677">
    <property type="entry name" value="A2M_recep"/>
    <property type="match status" value="1"/>
</dbReference>
<dbReference type="InterPro" id="IPR048848">
    <property type="entry name" value="C3_CUB2"/>
</dbReference>
<dbReference type="Pfam" id="PF17791">
    <property type="entry name" value="MG3"/>
    <property type="match status" value="1"/>
</dbReference>
<dbReference type="Gene3D" id="1.50.10.20">
    <property type="match status" value="1"/>
</dbReference>
<dbReference type="FunFam" id="2.60.40.690:FF:000004">
    <property type="entry name" value="Complement C3"/>
    <property type="match status" value="1"/>
</dbReference>
<dbReference type="InterPro" id="IPR053937">
    <property type="entry name" value="GOST_TM"/>
</dbReference>
<dbReference type="InterPro" id="IPR050473">
    <property type="entry name" value="A2M/Complement_sys"/>
</dbReference>
<dbReference type="Pfam" id="PF01759">
    <property type="entry name" value="NTR"/>
    <property type="match status" value="1"/>
</dbReference>
<dbReference type="InterPro" id="IPR036595">
    <property type="entry name" value="A-macroglobulin_rcpt-bd_sf"/>
</dbReference>
<dbReference type="InterPro" id="IPR040839">
    <property type="entry name" value="MG4"/>
</dbReference>
<dbReference type="GO" id="GO:0006954">
    <property type="term" value="P:inflammatory response"/>
    <property type="evidence" value="ECO:0007669"/>
    <property type="project" value="UniProtKB-KW"/>
</dbReference>
<feature type="transmembrane region" description="Helical" evidence="18">
    <location>
        <begin position="299"/>
        <end position="321"/>
    </location>
</feature>
<keyword evidence="12" id="KW-0395">Inflammatory response</keyword>
<dbReference type="FunFam" id="6.20.50.160:FF:000003">
    <property type="entry name" value="Complement C3"/>
    <property type="match status" value="1"/>
</dbReference>
<dbReference type="InterPro" id="IPR009048">
    <property type="entry name" value="A-macroglobulin_rcpt-bd"/>
</dbReference>
<dbReference type="PANTHER" id="PTHR11412">
    <property type="entry name" value="MACROGLOBULIN / COMPLEMENT"/>
    <property type="match status" value="1"/>
</dbReference>
<dbReference type="InterPro" id="IPR041425">
    <property type="entry name" value="C3/4/5_MG1"/>
</dbReference>
<dbReference type="Pfam" id="PF21308">
    <property type="entry name" value="C3_CUB2"/>
    <property type="match status" value="1"/>
</dbReference>
<keyword evidence="22" id="KW-1185">Reference proteome</keyword>
<dbReference type="Gene3D" id="2.60.120.1540">
    <property type="match status" value="1"/>
</dbReference>
<evidence type="ECO:0000259" key="20">
    <source>
        <dbReference type="PROSITE" id="PS50189"/>
    </source>
</evidence>
<dbReference type="GO" id="GO:0005615">
    <property type="term" value="C:extracellular space"/>
    <property type="evidence" value="ECO:0007669"/>
    <property type="project" value="InterPro"/>
</dbReference>
<dbReference type="Gene3D" id="2.40.50.120">
    <property type="match status" value="1"/>
</dbReference>
<evidence type="ECO:0000256" key="17">
    <source>
        <dbReference type="SAM" id="MobiDB-lite"/>
    </source>
</evidence>
<comment type="function">
    <text evidence="13">Non-enzymatic component of C5 convertase. Generated following cleavage by C3 convertase, it covalently attaches to the surface of pathogens, where it acts as an opsonin that marks the surface of antigens for removal. Complement C3b binds covalently via its reactive thioester, to cell surface carbohydrates or immune aggregates. Together with complement C4b, it then recruits the serine protease complement C2b to form the C5 convertase, which cleaves and activate C5, the next component of the complement pathways. In the alternative complement pathway, recruits the serine protease CFB to form the C5 convertase that cleaves and activates C5.</text>
</comment>
<dbReference type="Pfam" id="PF17789">
    <property type="entry name" value="MG4"/>
    <property type="match status" value="1"/>
</dbReference>
<dbReference type="InterPro" id="IPR002890">
    <property type="entry name" value="MG2"/>
</dbReference>
<dbReference type="InterPro" id="IPR035815">
    <property type="entry name" value="NTR_complement_C3"/>
</dbReference>
<dbReference type="EMBL" id="VBQZ03000018">
    <property type="protein sequence ID" value="MXQ83922.1"/>
    <property type="molecule type" value="Genomic_DNA"/>
</dbReference>
<protein>
    <recommendedName>
        <fullName evidence="20">NTR domain-containing protein</fullName>
    </recommendedName>
</protein>
<dbReference type="PROSITE" id="PS00477">
    <property type="entry name" value="ALPHA_2_MACROGLOBULIN"/>
    <property type="match status" value="1"/>
</dbReference>
<evidence type="ECO:0000313" key="21">
    <source>
        <dbReference type="EMBL" id="MXQ83922.1"/>
    </source>
</evidence>
<evidence type="ECO:0000256" key="14">
    <source>
        <dbReference type="ARBA" id="ARBA00093409"/>
    </source>
</evidence>
<feature type="transmembrane region" description="Helical" evidence="18">
    <location>
        <begin position="452"/>
        <end position="474"/>
    </location>
</feature>
<keyword evidence="3" id="KW-0964">Secreted</keyword>
<dbReference type="SUPFAM" id="SSF48239">
    <property type="entry name" value="Terpenoid cyclases/Protein prenyltransferases"/>
    <property type="match status" value="1"/>
</dbReference>
<evidence type="ECO:0000256" key="7">
    <source>
        <dbReference type="ARBA" id="ARBA00022875"/>
    </source>
</evidence>
<evidence type="ECO:0000256" key="8">
    <source>
        <dbReference type="ARBA" id="ARBA00022966"/>
    </source>
</evidence>
<dbReference type="InterPro" id="IPR041555">
    <property type="entry name" value="MG3"/>
</dbReference>
<feature type="domain" description="NTR" evidence="20">
    <location>
        <begin position="1967"/>
        <end position="2110"/>
    </location>
</feature>
<sequence>MAVSERRGLGRGSPAEWGPWLLLLLLLGGSSGRIHRLTLTGEKRADIQLNSFGFYTNGSLEVNLSLLRLGRQDTEEKAPLVGFSLTRVRSGSIRSYSNQDSHECPLRKNSSSLLVLFLINTKDLEVQVRKYGEQKKLFISAGLLPESPSEPGLPKSEHMVTPKVDHAGTTAAPDKAKSKPTGLQGDRQGVSGKDQELVLGLGHLNNSYNFSFHVVIGSRAEEGQYNLNFHNCDNSVPGREQPFDITVMIREKNPEGYLSAAEIPLFKLYMVMSACFLGAGIFWVSILCKNTYNVFKIHWLMAALTFTKSVSLLFHSINYYFINSQGHPIEGLAVMHYITHLLKGALLFITIALIGSGWAFVKYVLSDKEKKIFGIVIPLQVLANVAYIVMESREEGASDYGIWKEILFLVDLICCGTILFPVVWSIRHLQDASGTDGKVAVNLAKLKLFRHYYVMVICYIYFTRIIAILLRAVVPFQWQWLYQSPHGPGEPHVSSHSLTPKKGCFGDEGAHLWYSMITPNILRLESEETVVLEAHGGQGTIQVSVTVHDFPAKKQVLSNENTQLNSNNGYLSTVTIKIPASKELKSDKGHKFVTVVATFGNVQVEKVVLISLQSGYLFIQTDKTIYTPGSTVLYRVFTVDHKLLPVGQTVFITIETPDGIPVKRDSKSSQNQFGILTLSWNIPELVNMGVWKIKAYYEDSPQQVFSAELGPMLVPHQHDLSPPVLPSFEVQLEPEEKFYYIDDPDGLKNLRLSLHRRFLYGEQVDGTAFVIFGVQDGDRRISLTHSLTRVPINDGNGEAILKRQVLLNGVQPSRADALVGKSIYVSATVILQSGSDMVEAERTGIPIVTSPYQIHFTKTPKFFKPAMPFDLMVYVTNPDGSPARHIPVVTQGSNVQSLTQDDGVAKLSINTQNKRDPLTITVRTKKDNIPEGRQATRTMQALPYNTQGNSNNYLHLSVPRVELKPGETLNVNFHLRTDPGEQAKIRYYTYMIMNKGKLLKVGRQYREPGQDLVVLPLTITSDFIPSFRLVAYYTLINAKGQREVVADSVWVDVKDSCMGTLVVKNGGKEEKHHRPGQQITLKIEADQGARVGLVAVDKGVFVLNKKNKLTQRKVCPRVAEVECGWTKVHVGDGAGNGRSPESNSGSSIVACQLGEQDKDGWGGAGWTSWPEGGGPSDPPPALHPADLGRGGESGHWLHPRQWKKLCWHIGRGKSLDPVHPAQSPDPLLTLCVLFPLRAGICVADPYEVTVMQDFFIDLRLPYSVVRNEQVEIRAILYNYREAENLKVRVELLYNPAFCSLATAKKRHQQTITIPARSSVAVPYVIVPLKIGLHEVEVKAAVYNHFISDGVKKTLKVVPEGVRVNKTVAVRTLNPEHLGQGGVQREEVPAADLSDQVPDTESETKILLQGTPVAQMTEDAIDGERLKHLIQTPSGCGEQNMIGMTPTVIAVHYLDSTDQWEKFGLEKRQESLELIRKGYTQQLAFRQKSSAYAAFQNRPPSTWLTAYVVKVFALAANLIAIDSKDLCETVKWLILEKQKPDGIFQEDGPVIHQEMIGGFRDTREKDVSLTAFVLIALHEAKDICEAQVNSLGRSIAKAGDFLENHYRELRRPYTVAIAAYALALLGKLEGDRLTKFLNTAKEKNRWEEPKQKLYNVEATSYALLALLARKDYDTTPPVVRWLNEQRYYGGGYGSTQASSPHIPRPGNCIPTSSGLISLLKKATFMVFQALAQYQKDVPDHKELNLDVSIQLPSRNSAVRHRILWESASLLRSEETKENERFTVKAEGKGQGTLSVVTVYHAKLKGKVSCKKFDLQVSIRPAPETVKKPQDAKGSMILDICTKYLGDQDATMSILDISMMTGFSPDVEDLKTLSTGVDRYISKYEMNRDSNKNTLIIYLDKVSHTVEDCLSFKVHQYFNVGLIQPGAVKVYSYYNLDETCIRFYHPDKEDGMLSKLCHKDTCRCAEENCFMHHTEKEVTLEDRLDKACEPGVDYVYKTRLIQKKLEDDFDEYIMVIENIIKSGSDEVQVKQERKFISHIKCREALKLKEGAHYLVWGVSSDLWGEKPKISYIIGKDTWVELWPEAEECQDEENQKQCEDLANFTENMVVFGCPN</sequence>
<evidence type="ECO:0000256" key="5">
    <source>
        <dbReference type="ARBA" id="ARBA00022832"/>
    </source>
</evidence>
<dbReference type="GO" id="GO:0006957">
    <property type="term" value="P:complement activation, alternative pathway"/>
    <property type="evidence" value="ECO:0007669"/>
    <property type="project" value="UniProtKB-KW"/>
</dbReference>
<dbReference type="InterPro" id="IPR001134">
    <property type="entry name" value="Netrin_domain"/>
</dbReference>
<dbReference type="InterPro" id="IPR011626">
    <property type="entry name" value="Alpha-macroglobulin_TED"/>
</dbReference>
<dbReference type="FunFam" id="1.50.10.20:FF:000008">
    <property type="entry name" value="Complement C3"/>
    <property type="match status" value="1"/>
</dbReference>
<dbReference type="SUPFAM" id="SSF50242">
    <property type="entry name" value="TIMP-like"/>
    <property type="match status" value="1"/>
</dbReference>
<dbReference type="Pfam" id="PF21406">
    <property type="entry name" value="C3_CUB1"/>
    <property type="match status" value="1"/>
</dbReference>
<evidence type="ECO:0000256" key="11">
    <source>
        <dbReference type="ARBA" id="ARBA00023180"/>
    </source>
</evidence>
<keyword evidence="5" id="KW-0276">Fatty acid metabolism</keyword>
<dbReference type="GO" id="GO:0006631">
    <property type="term" value="P:fatty acid metabolic process"/>
    <property type="evidence" value="ECO:0007669"/>
    <property type="project" value="UniProtKB-KW"/>
</dbReference>
<dbReference type="SFLD" id="SFLDG01179">
    <property type="entry name" value="Complement_C3/C4_Like"/>
    <property type="match status" value="1"/>
</dbReference>
<evidence type="ECO:0000256" key="4">
    <source>
        <dbReference type="ARBA" id="ARBA00022588"/>
    </source>
</evidence>
<keyword evidence="18" id="KW-0812">Transmembrane</keyword>
<keyword evidence="6" id="KW-0391">Immunity</keyword>
<evidence type="ECO:0000256" key="16">
    <source>
        <dbReference type="ARBA" id="ARBA00093550"/>
    </source>
</evidence>
<dbReference type="Proteomes" id="UP000322234">
    <property type="component" value="Unassembled WGS sequence"/>
</dbReference>
<dbReference type="Pfam" id="PF01835">
    <property type="entry name" value="MG2"/>
    <property type="match status" value="1"/>
</dbReference>
<dbReference type="FunFam" id="2.60.40.10:FF:000155">
    <property type="entry name" value="complement C3 isoform X1"/>
    <property type="match status" value="1"/>
</dbReference>
<dbReference type="SMART" id="SM01359">
    <property type="entry name" value="A2M_N_2"/>
    <property type="match status" value="1"/>
</dbReference>
<dbReference type="InterPro" id="IPR018933">
    <property type="entry name" value="Netrin_module_non-TIMP"/>
</dbReference>
<evidence type="ECO:0000256" key="10">
    <source>
        <dbReference type="ARBA" id="ARBA00023162"/>
    </source>
</evidence>
<dbReference type="InterPro" id="IPR011625">
    <property type="entry name" value="A2M_N_BRD"/>
</dbReference>
<keyword evidence="18" id="KW-0472">Membrane</keyword>
<evidence type="ECO:0000256" key="19">
    <source>
        <dbReference type="SAM" id="SignalP"/>
    </source>
</evidence>
<dbReference type="CDD" id="cd03583">
    <property type="entry name" value="NTR_complement_C3"/>
    <property type="match status" value="1"/>
</dbReference>
<dbReference type="Pfam" id="PF00207">
    <property type="entry name" value="A2M"/>
    <property type="match status" value="1"/>
</dbReference>
<evidence type="ECO:0000256" key="15">
    <source>
        <dbReference type="ARBA" id="ARBA00093484"/>
    </source>
</evidence>
<dbReference type="Pfam" id="PF06814">
    <property type="entry name" value="GOST_TM"/>
    <property type="match status" value="1"/>
</dbReference>
<name>A0A6B0R3Q4_9CETA</name>
<dbReference type="PANTHER" id="PTHR11412:SF81">
    <property type="entry name" value="COMPLEMENT C3"/>
    <property type="match status" value="1"/>
</dbReference>
<dbReference type="SMART" id="SM00643">
    <property type="entry name" value="C345C"/>
    <property type="match status" value="1"/>
</dbReference>
<dbReference type="SMART" id="SM01361">
    <property type="entry name" value="A2M_recep"/>
    <property type="match status" value="1"/>
</dbReference>
<feature type="region of interest" description="Disordered" evidence="17">
    <location>
        <begin position="1160"/>
        <end position="1193"/>
    </location>
</feature>
<keyword evidence="7" id="KW-0180">Complement pathway</keyword>
<dbReference type="PROSITE" id="PS50189">
    <property type="entry name" value="NTR"/>
    <property type="match status" value="1"/>
</dbReference>
<dbReference type="Gene3D" id="2.60.40.1940">
    <property type="match status" value="1"/>
</dbReference>
<dbReference type="InterPro" id="IPR008930">
    <property type="entry name" value="Terpenoid_cyclase/PrenylTrfase"/>
</dbReference>
<comment type="subunit">
    <text evidence="16">Complement C3b is composed of complement C3b and complement C3 beta chains that are associated via disulfide bonds. Non-enzymatic component of the C5 convertase, also named C4bC2bC3b, composed of the serine protease complement C2b (C2), complement C3b, as well as complement C4b (C4). Non-enzymatic component of the C5 convertase of the alternative complement pathways composed of the serine protease complement CFB and complement C3b. Interacts with CFP; interaction takes place together with CFB in the alternative complement system and allows the complex to become active. Interacts with CR1 (via Sushi 8 and Sushi 9 domains). Interacts with CFH.</text>
</comment>
<feature type="signal peptide" evidence="19">
    <location>
        <begin position="1"/>
        <end position="32"/>
    </location>
</feature>
<feature type="region of interest" description="Disordered" evidence="17">
    <location>
        <begin position="167"/>
        <end position="190"/>
    </location>
</feature>
<dbReference type="GO" id="GO:0004866">
    <property type="term" value="F:endopeptidase inhibitor activity"/>
    <property type="evidence" value="ECO:0007669"/>
    <property type="project" value="InterPro"/>
</dbReference>
<feature type="transmembrane region" description="Helical" evidence="18">
    <location>
        <begin position="372"/>
        <end position="390"/>
    </location>
</feature>
<keyword evidence="9" id="KW-1015">Disulfide bond</keyword>
<keyword evidence="18" id="KW-1133">Transmembrane helix</keyword>
<evidence type="ECO:0000256" key="13">
    <source>
        <dbReference type="ARBA" id="ARBA00093362"/>
    </source>
</evidence>
<evidence type="ECO:0000256" key="1">
    <source>
        <dbReference type="ARBA" id="ARBA00004241"/>
    </source>
</evidence>
<dbReference type="FunFam" id="2.60.40.1930:FF:000006">
    <property type="entry name" value="Complement C3"/>
    <property type="match status" value="1"/>
</dbReference>
<evidence type="ECO:0000256" key="6">
    <source>
        <dbReference type="ARBA" id="ARBA00022859"/>
    </source>
</evidence>
<feature type="compositionally biased region" description="Gly residues" evidence="17">
    <location>
        <begin position="1161"/>
        <end position="1175"/>
    </location>
</feature>
<dbReference type="GO" id="GO:0009986">
    <property type="term" value="C:cell surface"/>
    <property type="evidence" value="ECO:0007669"/>
    <property type="project" value="UniProtKB-SubCell"/>
</dbReference>
<keyword evidence="11" id="KW-0325">Glycoprotein</keyword>
<feature type="transmembrane region" description="Helical" evidence="18">
    <location>
        <begin position="402"/>
        <end position="424"/>
    </location>
</feature>
<dbReference type="InterPro" id="IPR047565">
    <property type="entry name" value="Alpha-macroglob_thiol-ester_cl"/>
</dbReference>
<dbReference type="InterPro" id="IPR013783">
    <property type="entry name" value="Ig-like_fold"/>
</dbReference>
<dbReference type="InterPro" id="IPR049466">
    <property type="entry name" value="C3_CUB1"/>
</dbReference>
<feature type="transmembrane region" description="Helical" evidence="18">
    <location>
        <begin position="268"/>
        <end position="287"/>
    </location>
</feature>
<dbReference type="Gene3D" id="6.20.50.160">
    <property type="match status" value="1"/>
</dbReference>
<dbReference type="FunFam" id="2.40.50.120:FF:000013">
    <property type="entry name" value="Complement C3"/>
    <property type="match status" value="1"/>
</dbReference>
<evidence type="ECO:0000256" key="9">
    <source>
        <dbReference type="ARBA" id="ARBA00023157"/>
    </source>
</evidence>
<dbReference type="Gene3D" id="2.60.40.1930">
    <property type="match status" value="3"/>
</dbReference>
<comment type="caution">
    <text evidence="21">The sequence shown here is derived from an EMBL/GenBank/DDBJ whole genome shotgun (WGS) entry which is preliminary data.</text>
</comment>
<evidence type="ECO:0000256" key="3">
    <source>
        <dbReference type="ARBA" id="ARBA00022525"/>
    </source>
</evidence>
<dbReference type="FunFam" id="2.60.40.10:FF:001013">
    <property type="entry name" value="Complement C3"/>
    <property type="match status" value="1"/>
</dbReference>
<keyword evidence="5" id="KW-0443">Lipid metabolism</keyword>
<accession>A0A6B0R3Q4</accession>
<evidence type="ECO:0000256" key="12">
    <source>
        <dbReference type="ARBA" id="ARBA00023198"/>
    </source>
</evidence>
<organism evidence="21 22">
    <name type="scientific">Bos mutus</name>
    <name type="common">wild yak</name>
    <dbReference type="NCBI Taxonomy" id="72004"/>
    <lineage>
        <taxon>Eukaryota</taxon>
        <taxon>Metazoa</taxon>
        <taxon>Chordata</taxon>
        <taxon>Craniata</taxon>
        <taxon>Vertebrata</taxon>
        <taxon>Euteleostomi</taxon>
        <taxon>Mammalia</taxon>
        <taxon>Eutheria</taxon>
        <taxon>Laurasiatheria</taxon>
        <taxon>Artiodactyla</taxon>
        <taxon>Ruminantia</taxon>
        <taxon>Pecora</taxon>
        <taxon>Bovidae</taxon>
        <taxon>Bovinae</taxon>
        <taxon>Bos</taxon>
    </lineage>
</organism>
<comment type="function">
    <text evidence="14">Precursor of non-enzymatic components of the classical, alternative, lectin and GZMK complement pathways, which consist in a cascade of proteins that leads to phagocytosis and breakdown of pathogens and signaling that strengthens the adaptive immune system.</text>
</comment>
<dbReference type="FunFam" id="2.60.40.1930:FF:000008">
    <property type="entry name" value="Complement C3"/>
    <property type="match status" value="1"/>
</dbReference>
<dbReference type="SUPFAM" id="SSF49410">
    <property type="entry name" value="Alpha-macroglobulin receptor domain"/>
    <property type="match status" value="1"/>
</dbReference>
<dbReference type="GO" id="GO:0006958">
    <property type="term" value="P:complement activation, classical pathway"/>
    <property type="evidence" value="ECO:0007669"/>
    <property type="project" value="UniProtKB-KW"/>
</dbReference>
<comment type="subunit">
    <text evidence="15">In absence of complement activation, the C3 precursor is first processed by the removal of 4 Arg residues, forming two chains, beta and alpha, linked by a disulfide bond.</text>
</comment>
<dbReference type="SMART" id="SM01360">
    <property type="entry name" value="A2M"/>
    <property type="match status" value="1"/>
</dbReference>
<keyword evidence="10" id="KW-0179">Complement alternate pathway</keyword>
<evidence type="ECO:0000256" key="18">
    <source>
        <dbReference type="SAM" id="Phobius"/>
    </source>
</evidence>
<dbReference type="Pfam" id="PF07703">
    <property type="entry name" value="A2M_BRD"/>
    <property type="match status" value="1"/>
</dbReference>
<keyword evidence="8" id="KW-0882">Thioester bond</keyword>
<dbReference type="InterPro" id="IPR001599">
    <property type="entry name" value="Macroglobln_a2"/>
</dbReference>
<evidence type="ECO:0000313" key="22">
    <source>
        <dbReference type="Proteomes" id="UP000322234"/>
    </source>
</evidence>
<gene>
    <name evidence="21" type="ORF">E5288_WYG002364</name>
</gene>
<keyword evidence="19" id="KW-0732">Signal</keyword>
<proteinExistence type="predicted"/>
<dbReference type="Gene3D" id="2.60.40.10">
    <property type="entry name" value="Immunoglobulins"/>
    <property type="match status" value="2"/>
</dbReference>
<reference evidence="21" key="1">
    <citation type="submission" date="2019-10" db="EMBL/GenBank/DDBJ databases">
        <title>The sequence and de novo assembly of the wild yak genome.</title>
        <authorList>
            <person name="Liu Y."/>
        </authorList>
    </citation>
    <scope>NUCLEOTIDE SEQUENCE [LARGE SCALE GENOMIC DNA]</scope>
    <source>
        <strain evidence="21">WY2019</strain>
    </source>
</reference>
<dbReference type="Pfam" id="PF17790">
    <property type="entry name" value="MG1"/>
    <property type="match status" value="1"/>
</dbReference>
<dbReference type="InterPro" id="IPR019742">
    <property type="entry name" value="MacrogloblnA2_CS"/>
</dbReference>
<dbReference type="FunFam" id="2.60.40.1940:FF:000001">
    <property type="entry name" value="Complement component C3"/>
    <property type="match status" value="1"/>
</dbReference>
<evidence type="ECO:0000256" key="2">
    <source>
        <dbReference type="ARBA" id="ARBA00004613"/>
    </source>
</evidence>
<comment type="subcellular location">
    <subcellularLocation>
        <location evidence="1">Cell surface</location>
    </subcellularLocation>
    <subcellularLocation>
        <location evidence="2">Secreted</location>
    </subcellularLocation>
</comment>